<dbReference type="EnsemblMetazoa" id="G29947.5">
    <property type="protein sequence ID" value="G29947.5:cds"/>
    <property type="gene ID" value="G29947"/>
</dbReference>
<evidence type="ECO:0000256" key="9">
    <source>
        <dbReference type="ARBA" id="ARBA00022840"/>
    </source>
</evidence>
<feature type="binding site" evidence="10">
    <location>
        <position position="70"/>
    </location>
    <ligand>
        <name>ATP</name>
        <dbReference type="ChEBI" id="CHEBI:30616"/>
    </ligand>
</feature>
<feature type="domain" description="Protein kinase" evidence="11">
    <location>
        <begin position="40"/>
        <end position="324"/>
    </location>
</feature>
<proteinExistence type="inferred from homology"/>
<dbReference type="InterPro" id="IPR017441">
    <property type="entry name" value="Protein_kinase_ATP_BS"/>
</dbReference>
<protein>
    <recommendedName>
        <fullName evidence="3">mitogen-activated protein kinase</fullName>
        <ecNumber evidence="3">2.7.11.24</ecNumber>
    </recommendedName>
</protein>
<organism evidence="12 13">
    <name type="scientific">Magallana gigas</name>
    <name type="common">Pacific oyster</name>
    <name type="synonym">Crassostrea gigas</name>
    <dbReference type="NCBI Taxonomy" id="29159"/>
    <lineage>
        <taxon>Eukaryota</taxon>
        <taxon>Metazoa</taxon>
        <taxon>Spiralia</taxon>
        <taxon>Lophotrochozoa</taxon>
        <taxon>Mollusca</taxon>
        <taxon>Bivalvia</taxon>
        <taxon>Autobranchia</taxon>
        <taxon>Pteriomorphia</taxon>
        <taxon>Ostreida</taxon>
        <taxon>Ostreoidea</taxon>
        <taxon>Ostreidae</taxon>
        <taxon>Magallana</taxon>
    </lineage>
</organism>
<evidence type="ECO:0000256" key="7">
    <source>
        <dbReference type="ARBA" id="ARBA00022741"/>
    </source>
</evidence>
<dbReference type="GO" id="GO:0004707">
    <property type="term" value="F:MAP kinase activity"/>
    <property type="evidence" value="ECO:0007669"/>
    <property type="project" value="UniProtKB-EC"/>
</dbReference>
<keyword evidence="8" id="KW-0418">Kinase</keyword>
<dbReference type="PROSITE" id="PS50011">
    <property type="entry name" value="PROTEIN_KINASE_DOM"/>
    <property type="match status" value="1"/>
</dbReference>
<comment type="similarity">
    <text evidence="2">Belongs to the protein kinase superfamily. CMGC Ser/Thr protein kinase family. MAP kinase subfamily.</text>
</comment>
<comment type="cofactor">
    <cofactor evidence="1">
        <name>Mg(2+)</name>
        <dbReference type="ChEBI" id="CHEBI:18420"/>
    </cofactor>
</comment>
<dbReference type="SUPFAM" id="SSF56112">
    <property type="entry name" value="Protein kinase-like (PK-like)"/>
    <property type="match status" value="1"/>
</dbReference>
<dbReference type="EnsemblMetazoa" id="G29947.4">
    <property type="protein sequence ID" value="G29947.4:cds"/>
    <property type="gene ID" value="G29947"/>
</dbReference>
<dbReference type="FunFam" id="1.10.510.10:FF:000063">
    <property type="entry name" value="Mitogen-activated protein kinase 14"/>
    <property type="match status" value="1"/>
</dbReference>
<dbReference type="AlphaFoldDB" id="A0A8W8LVQ8"/>
<evidence type="ECO:0000256" key="1">
    <source>
        <dbReference type="ARBA" id="ARBA00001946"/>
    </source>
</evidence>
<keyword evidence="5" id="KW-0597">Phosphoprotein</keyword>
<evidence type="ECO:0000259" key="11">
    <source>
        <dbReference type="PROSITE" id="PS50011"/>
    </source>
</evidence>
<dbReference type="PRINTS" id="PR01773">
    <property type="entry name" value="P38MAPKINASE"/>
</dbReference>
<dbReference type="Pfam" id="PF00069">
    <property type="entry name" value="Pkinase"/>
    <property type="match status" value="1"/>
</dbReference>
<evidence type="ECO:0000256" key="8">
    <source>
        <dbReference type="ARBA" id="ARBA00022777"/>
    </source>
</evidence>
<dbReference type="FunFam" id="3.30.200.20:FF:000769">
    <property type="entry name" value="Mitogen-activated protein kinase 14"/>
    <property type="match status" value="1"/>
</dbReference>
<keyword evidence="6" id="KW-0808">Transferase</keyword>
<sequence>MELLHPLQGDMSLGSVYCPPALLVHQVRLSNVTYEVPERYKPIKLIGSGAYGQVCSAVDTQRNTKVAIKKLARPFQSAIHAKRTYRELRMLKHMNHENIIGLLDVFTATTTFDEFNDVYLVSPLMGADLNNIIKTQTLSDDHVQFLVYQILRGLKYIHSAGIIHRDLKPSNIAVNEDCELKILDFGLARHTEDSMTGYVATRWYRAPEIVLNWMHYSQTVDIWSVGCIMAEMLAGKPLFPGTDHIDQLTRVLSLVGTPNQTLLDKINSPEARNYVASMPKWPKKDFREVFLGANPNAINLMEQMLDLDADTRITATEALAHPYLSQYADPTDEPTAEPYDQSFEDMELTIPEWKVKVYEEVVNYKPQ</sequence>
<evidence type="ECO:0000313" key="12">
    <source>
        <dbReference type="EnsemblMetazoa" id="G29947.5:cds"/>
    </source>
</evidence>
<evidence type="ECO:0000256" key="5">
    <source>
        <dbReference type="ARBA" id="ARBA00022553"/>
    </source>
</evidence>
<dbReference type="Gene3D" id="3.30.200.20">
    <property type="entry name" value="Phosphorylase Kinase, domain 1"/>
    <property type="match status" value="1"/>
</dbReference>
<evidence type="ECO:0000256" key="4">
    <source>
        <dbReference type="ARBA" id="ARBA00022527"/>
    </source>
</evidence>
<dbReference type="InterPro" id="IPR050117">
    <property type="entry name" value="MAPK"/>
</dbReference>
<reference evidence="12" key="1">
    <citation type="submission" date="2022-08" db="UniProtKB">
        <authorList>
            <consortium name="EnsemblMetazoa"/>
        </authorList>
    </citation>
    <scope>IDENTIFICATION</scope>
    <source>
        <strain evidence="12">05x7-T-G4-1.051#20</strain>
    </source>
</reference>
<dbReference type="SMART" id="SM00220">
    <property type="entry name" value="S_TKc"/>
    <property type="match status" value="1"/>
</dbReference>
<evidence type="ECO:0000256" key="2">
    <source>
        <dbReference type="ARBA" id="ARBA00008832"/>
    </source>
</evidence>
<evidence type="ECO:0000256" key="6">
    <source>
        <dbReference type="ARBA" id="ARBA00022679"/>
    </source>
</evidence>
<keyword evidence="9 10" id="KW-0067">ATP-binding</keyword>
<dbReference type="PROSITE" id="PS01351">
    <property type="entry name" value="MAPK"/>
    <property type="match status" value="1"/>
</dbReference>
<dbReference type="Gene3D" id="1.10.510.10">
    <property type="entry name" value="Transferase(Phosphotransferase) domain 1"/>
    <property type="match status" value="1"/>
</dbReference>
<dbReference type="Proteomes" id="UP000005408">
    <property type="component" value="Unassembled WGS sequence"/>
</dbReference>
<dbReference type="PANTHER" id="PTHR24055">
    <property type="entry name" value="MITOGEN-ACTIVATED PROTEIN KINASE"/>
    <property type="match status" value="1"/>
</dbReference>
<dbReference type="EC" id="2.7.11.24" evidence="3"/>
<keyword evidence="13" id="KW-1185">Reference proteome</keyword>
<name>A0A8W8LVQ8_MAGGI</name>
<dbReference type="InterPro" id="IPR011009">
    <property type="entry name" value="Kinase-like_dom_sf"/>
</dbReference>
<dbReference type="InterPro" id="IPR003527">
    <property type="entry name" value="MAP_kinase_CS"/>
</dbReference>
<evidence type="ECO:0000256" key="3">
    <source>
        <dbReference type="ARBA" id="ARBA00012411"/>
    </source>
</evidence>
<dbReference type="PROSITE" id="PS00107">
    <property type="entry name" value="PROTEIN_KINASE_ATP"/>
    <property type="match status" value="1"/>
</dbReference>
<keyword evidence="4" id="KW-0723">Serine/threonine-protein kinase</keyword>
<evidence type="ECO:0000313" key="13">
    <source>
        <dbReference type="Proteomes" id="UP000005408"/>
    </source>
</evidence>
<keyword evidence="7 10" id="KW-0547">Nucleotide-binding</keyword>
<dbReference type="InterPro" id="IPR000719">
    <property type="entry name" value="Prot_kinase_dom"/>
</dbReference>
<evidence type="ECO:0000256" key="10">
    <source>
        <dbReference type="PROSITE-ProRule" id="PRU10141"/>
    </source>
</evidence>
<dbReference type="CDD" id="cd07851">
    <property type="entry name" value="STKc_p38"/>
    <property type="match status" value="1"/>
</dbReference>
<dbReference type="InterPro" id="IPR008352">
    <property type="entry name" value="MAPK_HOG-like"/>
</dbReference>
<dbReference type="GO" id="GO:0005524">
    <property type="term" value="F:ATP binding"/>
    <property type="evidence" value="ECO:0007669"/>
    <property type="project" value="UniProtKB-UniRule"/>
</dbReference>
<accession>A0A8W8LVQ8</accession>